<protein>
    <submittedName>
        <fullName evidence="2">Uncharacterized protein</fullName>
    </submittedName>
</protein>
<organism evidence="2 3">
    <name type="scientific">Ferrimonas gelatinilytica</name>
    <dbReference type="NCBI Taxonomy" id="1255257"/>
    <lineage>
        <taxon>Bacteria</taxon>
        <taxon>Pseudomonadati</taxon>
        <taxon>Pseudomonadota</taxon>
        <taxon>Gammaproteobacteria</taxon>
        <taxon>Alteromonadales</taxon>
        <taxon>Ferrimonadaceae</taxon>
        <taxon>Ferrimonas</taxon>
    </lineage>
</organism>
<comment type="caution">
    <text evidence="2">The sequence shown here is derived from an EMBL/GenBank/DDBJ whole genome shotgun (WGS) entry which is preliminary data.</text>
</comment>
<keyword evidence="3" id="KW-1185">Reference proteome</keyword>
<gene>
    <name evidence="2" type="ORF">GCM10025772_23650</name>
</gene>
<feature type="compositionally biased region" description="Polar residues" evidence="1">
    <location>
        <begin position="1"/>
        <end position="19"/>
    </location>
</feature>
<evidence type="ECO:0000313" key="2">
    <source>
        <dbReference type="EMBL" id="GAA5193063.1"/>
    </source>
</evidence>
<reference evidence="3" key="1">
    <citation type="journal article" date="2019" name="Int. J. Syst. Evol. Microbiol.">
        <title>The Global Catalogue of Microorganisms (GCM) 10K type strain sequencing project: providing services to taxonomists for standard genome sequencing and annotation.</title>
        <authorList>
            <consortium name="The Broad Institute Genomics Platform"/>
            <consortium name="The Broad Institute Genome Sequencing Center for Infectious Disease"/>
            <person name="Wu L."/>
            <person name="Ma J."/>
        </authorList>
    </citation>
    <scope>NUCLEOTIDE SEQUENCE [LARGE SCALE GENOMIC DNA]</scope>
    <source>
        <strain evidence="3">JCM 18720</strain>
    </source>
</reference>
<sequence length="85" mass="10000">MQSAALSTQSEVAKQQSFAQPVEQKGFFKRWRDEDNGLVRTYWLCGALVEFASNKVNILQYFVHWEVKKKFDELGNLQRKKTLIF</sequence>
<accession>A0ABP9S9E4</accession>
<name>A0ABP9S9E4_9GAMM</name>
<feature type="region of interest" description="Disordered" evidence="1">
    <location>
        <begin position="1"/>
        <end position="22"/>
    </location>
</feature>
<evidence type="ECO:0000256" key="1">
    <source>
        <dbReference type="SAM" id="MobiDB-lite"/>
    </source>
</evidence>
<dbReference type="EMBL" id="BAABLF010000014">
    <property type="protein sequence ID" value="GAA5193063.1"/>
    <property type="molecule type" value="Genomic_DNA"/>
</dbReference>
<evidence type="ECO:0000313" key="3">
    <source>
        <dbReference type="Proteomes" id="UP001501600"/>
    </source>
</evidence>
<proteinExistence type="predicted"/>
<dbReference type="Proteomes" id="UP001501600">
    <property type="component" value="Unassembled WGS sequence"/>
</dbReference>